<organism evidence="3 4">
    <name type="scientific">Lynx canadensis</name>
    <name type="common">Canada lynx</name>
    <name type="synonym">Felis canadensis</name>
    <dbReference type="NCBI Taxonomy" id="61383"/>
    <lineage>
        <taxon>Eukaryota</taxon>
        <taxon>Metazoa</taxon>
        <taxon>Chordata</taxon>
        <taxon>Craniata</taxon>
        <taxon>Vertebrata</taxon>
        <taxon>Euteleostomi</taxon>
        <taxon>Mammalia</taxon>
        <taxon>Eutheria</taxon>
        <taxon>Laurasiatheria</taxon>
        <taxon>Carnivora</taxon>
        <taxon>Feliformia</taxon>
        <taxon>Felidae</taxon>
        <taxon>Felinae</taxon>
        <taxon>Lynx</taxon>
    </lineage>
</organism>
<dbReference type="PANTHER" id="PTHR21292">
    <property type="entry name" value="EXOCYST COMPLEX COMPONENT SEC6-RELATED"/>
    <property type="match status" value="1"/>
</dbReference>
<dbReference type="Ensembl" id="ENSLCNT00005031760.1">
    <property type="protein sequence ID" value="ENSLCNP00005028443.1"/>
    <property type="gene ID" value="ENSLCNG00005018470.1"/>
</dbReference>
<comment type="similarity">
    <text evidence="1">Belongs to the SEC6 family.</text>
</comment>
<reference evidence="3" key="2">
    <citation type="submission" date="2025-09" db="UniProtKB">
        <authorList>
            <consortium name="Ensembl"/>
        </authorList>
    </citation>
    <scope>IDENTIFICATION</scope>
</reference>
<dbReference type="Gene3D" id="1.10.357.70">
    <property type="entry name" value="Exocyst complex component Sec6, C-terminal domain"/>
    <property type="match status" value="1"/>
</dbReference>
<dbReference type="GO" id="GO:0000145">
    <property type="term" value="C:exocyst"/>
    <property type="evidence" value="ECO:0007669"/>
    <property type="project" value="InterPro"/>
</dbReference>
<evidence type="ECO:0000313" key="4">
    <source>
        <dbReference type="Proteomes" id="UP000472241"/>
    </source>
</evidence>
<name>A0A667HNY5_LYNCA</name>
<dbReference type="Pfam" id="PF06046">
    <property type="entry name" value="Sec6"/>
    <property type="match status" value="1"/>
</dbReference>
<protein>
    <submittedName>
        <fullName evidence="3">Exocyst complex component 3 like 1</fullName>
    </submittedName>
</protein>
<proteinExistence type="inferred from homology"/>
<dbReference type="Proteomes" id="UP000472241">
    <property type="component" value="Unplaced"/>
</dbReference>
<evidence type="ECO:0000256" key="1">
    <source>
        <dbReference type="ARBA" id="ARBA00009447"/>
    </source>
</evidence>
<feature type="region of interest" description="Disordered" evidence="2">
    <location>
        <begin position="1"/>
        <end position="29"/>
    </location>
</feature>
<dbReference type="AlphaFoldDB" id="A0A667HNY5"/>
<keyword evidence="4" id="KW-1185">Reference proteome</keyword>
<dbReference type="InterPro" id="IPR042532">
    <property type="entry name" value="EXOC3/Sec6_C"/>
</dbReference>
<accession>A0A667HNY5</accession>
<dbReference type="GO" id="GO:0000149">
    <property type="term" value="F:SNARE binding"/>
    <property type="evidence" value="ECO:0007669"/>
    <property type="project" value="TreeGrafter"/>
</dbReference>
<evidence type="ECO:0000256" key="2">
    <source>
        <dbReference type="SAM" id="MobiDB-lite"/>
    </source>
</evidence>
<sequence>MDSATKDEMQPSLPPGSSCPGPEWPEQERAEQLARGAALKWASGIFYRPEQLARLGQYRSREVQRTCSLEARIKSVVQSYLEGVKTGVWQLAQAFEAVQGTREALDQAHGLLQGMAEATETLKPLREQVAQHKQLQVLSQLLPRLRAVPAAVAHARTLIGAQRLLEAYVCLRELEQLQEETWAPLGGLELPVFEGLGPLAEALGQAVEAAAGVAGRLAREDPALLVAAVRVAEVDARHTTSLELPPRDWRRRCLQALQEGLERTHFGTPLLLEPGALAGWLEALRVALPAELATAEALVAPCCPPHYKVVRLWAHTLHSGLRRCLQQLLEGPKLGAADAFALLHWTLHVYLGPEMMGSLELGPEADVSQLEPLLTPENIEQLEAMFVTQIQILEENIRVTSLVSESLQRRVHGMALSELGTFLRSFSDALIRFSRDHIRGEAMAPHYVPYLLATLNYQSALSSSVSVLQPDGAASGDLAPVEAGLDELQRRICRLVLEALLAELQPLFEALPSRRWLSSPELLDDVCERTVRFCQDFRRVRNPAVQLLLAEAERTVVLQYLRALMQGRLVCRGADERIQAAQRLQNDAAQLRELFLGLGLEESVQCAPVLLSLRDLLNLRDPMLLGLEVAGLQQKFPDVRCEDWCWWGDGEEERGGADTHLFGVPIARIMSLPSWTCAGMCPESSAWPHSAPCRPAHSPLSLRVTAHSLASCQYLLLRCPPAFPPGPVPDARLPPEYSHSPWMSELCIGEGG</sequence>
<reference evidence="3" key="1">
    <citation type="submission" date="2025-08" db="UniProtKB">
        <authorList>
            <consortium name="Ensembl"/>
        </authorList>
    </citation>
    <scope>IDENTIFICATION</scope>
</reference>
<gene>
    <name evidence="3" type="primary">EXOC3L1</name>
</gene>
<dbReference type="GO" id="GO:0051601">
    <property type="term" value="P:exocyst localization"/>
    <property type="evidence" value="ECO:0007669"/>
    <property type="project" value="TreeGrafter"/>
</dbReference>
<dbReference type="InterPro" id="IPR010326">
    <property type="entry name" value="EXOC3/Sec6"/>
</dbReference>
<dbReference type="GO" id="GO:0006887">
    <property type="term" value="P:exocytosis"/>
    <property type="evidence" value="ECO:0007669"/>
    <property type="project" value="InterPro"/>
</dbReference>
<dbReference type="PANTHER" id="PTHR21292:SF12">
    <property type="entry name" value="EXOCYST COMPLEX COMPONENT 3-LIKE PROTEIN"/>
    <property type="match status" value="1"/>
</dbReference>
<evidence type="ECO:0000313" key="3">
    <source>
        <dbReference type="Ensembl" id="ENSLCNP00005028443.1"/>
    </source>
</evidence>